<evidence type="ECO:0000313" key="2">
    <source>
        <dbReference type="EMBL" id="VEL30411.1"/>
    </source>
</evidence>
<proteinExistence type="predicted"/>
<evidence type="ECO:0000256" key="1">
    <source>
        <dbReference type="SAM" id="MobiDB-lite"/>
    </source>
</evidence>
<accession>A0A448X7X8</accession>
<sequence length="295" mass="32783">MFNAYRRLVQYISLPGQATSPCPLGQTDLWRVVLSRHQGGLATHLSPVHLNAVDFVYATCADCFWPLQNSRYRFVRSLSPDRLTHLIEGNPFTGPSSPSSGDIGSGAAALSDANDQHGGRSNFVMAKTPVSINSLAPDLTDEEVSSYVCSLVPGHRVRLNNRFLGTLRRHFAPIPGCPGYYVFLPTAIDTIFPFYPKADGRKRLNSQSATAKERLMKIPASDLPDMTLSHNYMNSSRSLEDSSVPGQQTTFTRSNKPSVRKTRIVESCATEEDENSDEVDRFMKERETVRVFVHV</sequence>
<protein>
    <submittedName>
        <fullName evidence="2">Uncharacterized protein</fullName>
    </submittedName>
</protein>
<comment type="caution">
    <text evidence="2">The sequence shown here is derived from an EMBL/GenBank/DDBJ whole genome shotgun (WGS) entry which is preliminary data.</text>
</comment>
<evidence type="ECO:0000313" key="3">
    <source>
        <dbReference type="Proteomes" id="UP000784294"/>
    </source>
</evidence>
<organism evidence="2 3">
    <name type="scientific">Protopolystoma xenopodis</name>
    <dbReference type="NCBI Taxonomy" id="117903"/>
    <lineage>
        <taxon>Eukaryota</taxon>
        <taxon>Metazoa</taxon>
        <taxon>Spiralia</taxon>
        <taxon>Lophotrochozoa</taxon>
        <taxon>Platyhelminthes</taxon>
        <taxon>Monogenea</taxon>
        <taxon>Polyopisthocotylea</taxon>
        <taxon>Polystomatidea</taxon>
        <taxon>Polystomatidae</taxon>
        <taxon>Protopolystoma</taxon>
    </lineage>
</organism>
<reference evidence="2" key="1">
    <citation type="submission" date="2018-11" db="EMBL/GenBank/DDBJ databases">
        <authorList>
            <consortium name="Pathogen Informatics"/>
        </authorList>
    </citation>
    <scope>NUCLEOTIDE SEQUENCE</scope>
</reference>
<feature type="compositionally biased region" description="Polar residues" evidence="1">
    <location>
        <begin position="244"/>
        <end position="257"/>
    </location>
</feature>
<name>A0A448X7X8_9PLAT</name>
<gene>
    <name evidence="2" type="ORF">PXEA_LOCUS23851</name>
</gene>
<dbReference type="Proteomes" id="UP000784294">
    <property type="component" value="Unassembled WGS sequence"/>
</dbReference>
<dbReference type="AlphaFoldDB" id="A0A448X7X8"/>
<dbReference type="EMBL" id="CAAALY010112102">
    <property type="protein sequence ID" value="VEL30411.1"/>
    <property type="molecule type" value="Genomic_DNA"/>
</dbReference>
<feature type="region of interest" description="Disordered" evidence="1">
    <location>
        <begin position="236"/>
        <end position="258"/>
    </location>
</feature>
<feature type="region of interest" description="Disordered" evidence="1">
    <location>
        <begin position="89"/>
        <end position="115"/>
    </location>
</feature>
<keyword evidence="3" id="KW-1185">Reference proteome</keyword>
<feature type="compositionally biased region" description="Low complexity" evidence="1">
    <location>
        <begin position="94"/>
        <end position="113"/>
    </location>
</feature>